<evidence type="ECO:0000259" key="2">
    <source>
        <dbReference type="Pfam" id="PF00534"/>
    </source>
</evidence>
<keyword evidence="5" id="KW-1185">Reference proteome</keyword>
<dbReference type="Proteomes" id="UP001464891">
    <property type="component" value="Unassembled WGS sequence"/>
</dbReference>
<evidence type="ECO:0000259" key="3">
    <source>
        <dbReference type="Pfam" id="PF13439"/>
    </source>
</evidence>
<feature type="domain" description="Glycosyl transferase family 1" evidence="2">
    <location>
        <begin position="193"/>
        <end position="347"/>
    </location>
</feature>
<protein>
    <submittedName>
        <fullName evidence="4">Glycosyltransferase family 4 protein</fullName>
    </submittedName>
</protein>
<reference evidence="4 5" key="1">
    <citation type="submission" date="2022-04" db="EMBL/GenBank/DDBJ databases">
        <title>Positive selection, recombination, and allopatry shape intraspecific diversity of widespread and dominant cyanobacteria.</title>
        <authorList>
            <person name="Wei J."/>
            <person name="Shu W."/>
            <person name="Hu C."/>
        </authorList>
    </citation>
    <scope>NUCLEOTIDE SEQUENCE [LARGE SCALE GENOMIC DNA]</scope>
    <source>
        <strain evidence="4 5">GB2-A4</strain>
    </source>
</reference>
<proteinExistence type="predicted"/>
<sequence>MSLLMRILYDGQIYASQPTGGINRYFANLISRLPEDFTSALTTCQLRNVNYPTHPNLKTYFYQRFGFRPGCVSYWLEKYYFRAVASFNSFDLVHPTYYGLLTRQEINQCRYPVVLTVYDMIHELFADQLDPSGHKTEEKRKAILAAQAVICISENTKKDLLERYSLPEEKVTVTYLASEIDVTLSHGSEPVPPQPYYLYVGGRYSYKNFDSLLAAFAKVVSVRPEIKLCVVGLPFNETEEKLIAELRLSEYIEHYSYTSDRHLAKLYRCSLAFVYPSLYEGFGIPPLEAMSCGAVVVASNCSSIPEVVGDAALLFNPKSTSDLADILLSLLDNSIERDRLIAKGYQRAKAFSWDKTVAQTLNVYRSVAKLRSS</sequence>
<organism evidence="4 5">
    <name type="scientific">Trichocoleus desertorum GB2-A4</name>
    <dbReference type="NCBI Taxonomy" id="2933944"/>
    <lineage>
        <taxon>Bacteria</taxon>
        <taxon>Bacillati</taxon>
        <taxon>Cyanobacteriota</taxon>
        <taxon>Cyanophyceae</taxon>
        <taxon>Leptolyngbyales</taxon>
        <taxon>Trichocoleusaceae</taxon>
        <taxon>Trichocoleus</taxon>
    </lineage>
</organism>
<dbReference type="Pfam" id="PF00534">
    <property type="entry name" value="Glycos_transf_1"/>
    <property type="match status" value="1"/>
</dbReference>
<name>A0ABV0J7C8_9CYAN</name>
<gene>
    <name evidence="4" type="ORF">NC998_11205</name>
</gene>
<evidence type="ECO:0000313" key="4">
    <source>
        <dbReference type="EMBL" id="MEP0817665.1"/>
    </source>
</evidence>
<accession>A0ABV0J7C8</accession>
<dbReference type="InterPro" id="IPR028098">
    <property type="entry name" value="Glyco_trans_4-like_N"/>
</dbReference>
<dbReference type="InterPro" id="IPR001296">
    <property type="entry name" value="Glyco_trans_1"/>
</dbReference>
<feature type="domain" description="Glycosyltransferase subfamily 4-like N-terminal" evidence="3">
    <location>
        <begin position="20"/>
        <end position="175"/>
    </location>
</feature>
<evidence type="ECO:0000313" key="5">
    <source>
        <dbReference type="Proteomes" id="UP001464891"/>
    </source>
</evidence>
<dbReference type="Gene3D" id="3.40.50.2000">
    <property type="entry name" value="Glycogen Phosphorylase B"/>
    <property type="match status" value="2"/>
</dbReference>
<keyword evidence="1" id="KW-0808">Transferase</keyword>
<comment type="caution">
    <text evidence="4">The sequence shown here is derived from an EMBL/GenBank/DDBJ whole genome shotgun (WGS) entry which is preliminary data.</text>
</comment>
<dbReference type="PANTHER" id="PTHR46401:SF2">
    <property type="entry name" value="GLYCOSYLTRANSFERASE WBBK-RELATED"/>
    <property type="match status" value="1"/>
</dbReference>
<dbReference type="EMBL" id="JAMPKM010000005">
    <property type="protein sequence ID" value="MEP0817665.1"/>
    <property type="molecule type" value="Genomic_DNA"/>
</dbReference>
<dbReference type="Pfam" id="PF13439">
    <property type="entry name" value="Glyco_transf_4"/>
    <property type="match status" value="1"/>
</dbReference>
<dbReference type="CDD" id="cd03809">
    <property type="entry name" value="GT4_MtfB-like"/>
    <property type="match status" value="1"/>
</dbReference>
<dbReference type="PANTHER" id="PTHR46401">
    <property type="entry name" value="GLYCOSYLTRANSFERASE WBBK-RELATED"/>
    <property type="match status" value="1"/>
</dbReference>
<evidence type="ECO:0000256" key="1">
    <source>
        <dbReference type="ARBA" id="ARBA00022679"/>
    </source>
</evidence>
<dbReference type="SUPFAM" id="SSF53756">
    <property type="entry name" value="UDP-Glycosyltransferase/glycogen phosphorylase"/>
    <property type="match status" value="1"/>
</dbReference>